<dbReference type="InterPro" id="IPR036206">
    <property type="entry name" value="ThiamineP_synth_sf"/>
</dbReference>
<comment type="catalytic activity">
    <reaction evidence="7 9 10">
        <text>2-(2-carboxy-4-methylthiazol-5-yl)ethyl phosphate + 4-amino-2-methyl-5-(diphosphooxymethyl)pyrimidine + 2 H(+) = thiamine phosphate + CO2 + diphosphate</text>
        <dbReference type="Rhea" id="RHEA:47848"/>
        <dbReference type="ChEBI" id="CHEBI:15378"/>
        <dbReference type="ChEBI" id="CHEBI:16526"/>
        <dbReference type="ChEBI" id="CHEBI:33019"/>
        <dbReference type="ChEBI" id="CHEBI:37575"/>
        <dbReference type="ChEBI" id="CHEBI:57841"/>
        <dbReference type="ChEBI" id="CHEBI:62890"/>
        <dbReference type="EC" id="2.5.1.3"/>
    </reaction>
</comment>
<keyword evidence="3 9" id="KW-0479">Metal-binding</keyword>
<dbReference type="HAMAP" id="MF_00097">
    <property type="entry name" value="TMP_synthase"/>
    <property type="match status" value="1"/>
</dbReference>
<evidence type="ECO:0000256" key="5">
    <source>
        <dbReference type="ARBA" id="ARBA00022977"/>
    </source>
</evidence>
<accession>A0ABM8UQH8</accession>
<dbReference type="Proteomes" id="UP000679725">
    <property type="component" value="Unassembled WGS sequence"/>
</dbReference>
<dbReference type="EC" id="2.5.1.3" evidence="9"/>
<organism evidence="13 14">
    <name type="scientific">Dyadobacter linearis</name>
    <dbReference type="NCBI Taxonomy" id="2823330"/>
    <lineage>
        <taxon>Bacteria</taxon>
        <taxon>Pseudomonadati</taxon>
        <taxon>Bacteroidota</taxon>
        <taxon>Cytophagia</taxon>
        <taxon>Cytophagales</taxon>
        <taxon>Spirosomataceae</taxon>
        <taxon>Dyadobacter</taxon>
    </lineage>
</organism>
<comment type="catalytic activity">
    <reaction evidence="6 9 10">
        <text>4-methyl-5-(2-phosphooxyethyl)-thiazole + 4-amino-2-methyl-5-(diphosphooxymethyl)pyrimidine + H(+) = thiamine phosphate + diphosphate</text>
        <dbReference type="Rhea" id="RHEA:22328"/>
        <dbReference type="ChEBI" id="CHEBI:15378"/>
        <dbReference type="ChEBI" id="CHEBI:33019"/>
        <dbReference type="ChEBI" id="CHEBI:37575"/>
        <dbReference type="ChEBI" id="CHEBI:57841"/>
        <dbReference type="ChEBI" id="CHEBI:58296"/>
        <dbReference type="EC" id="2.5.1.3"/>
    </reaction>
</comment>
<keyword evidence="4 9" id="KW-0460">Magnesium</keyword>
<feature type="binding site" evidence="9">
    <location>
        <position position="168"/>
    </location>
    <ligand>
        <name>2-[(2R,5Z)-2-carboxy-4-methylthiazol-5(2H)-ylidene]ethyl phosphate</name>
        <dbReference type="ChEBI" id="CHEBI:62899"/>
    </ligand>
</feature>
<feature type="binding site" evidence="9">
    <location>
        <position position="92"/>
    </location>
    <ligand>
        <name>Mg(2+)</name>
        <dbReference type="ChEBI" id="CHEBI:18420"/>
    </ligand>
</feature>
<evidence type="ECO:0000256" key="7">
    <source>
        <dbReference type="ARBA" id="ARBA00047851"/>
    </source>
</evidence>
<protein>
    <recommendedName>
        <fullName evidence="9">Thiamine-phosphate synthase</fullName>
        <shortName evidence="9">TP synthase</shortName>
        <shortName evidence="9">TPS</shortName>
        <ecNumber evidence="9">2.5.1.3</ecNumber>
    </recommendedName>
    <alternativeName>
        <fullName evidence="9">Thiamine-phosphate pyrophosphorylase</fullName>
        <shortName evidence="9">TMP pyrophosphorylase</shortName>
        <shortName evidence="9">TMP-PPase</shortName>
    </alternativeName>
</protein>
<feature type="binding site" evidence="9">
    <location>
        <begin position="40"/>
        <end position="44"/>
    </location>
    <ligand>
        <name>4-amino-2-methyl-5-(diphosphooxymethyl)pyrimidine</name>
        <dbReference type="ChEBI" id="CHEBI:57841"/>
    </ligand>
</feature>
<evidence type="ECO:0000313" key="13">
    <source>
        <dbReference type="EMBL" id="CAG5069684.1"/>
    </source>
</evidence>
<dbReference type="RefSeq" id="WP_215233779.1">
    <property type="nucleotide sequence ID" value="NZ_CAJRAU010000003.1"/>
</dbReference>
<gene>
    <name evidence="13" type="primary">thiE_2</name>
    <name evidence="9" type="synonym">thiE</name>
    <name evidence="13" type="ORF">DYBT9623_02420</name>
</gene>
<comment type="pathway">
    <text evidence="1 9 11">Cofactor biosynthesis; thiamine diphosphate biosynthesis; thiamine phosphate from 4-amino-2-methyl-5-diphosphomethylpyrimidine and 4-methyl-5-(2-phosphoethyl)-thiazole: step 1/1.</text>
</comment>
<evidence type="ECO:0000256" key="1">
    <source>
        <dbReference type="ARBA" id="ARBA00005165"/>
    </source>
</evidence>
<evidence type="ECO:0000256" key="3">
    <source>
        <dbReference type="ARBA" id="ARBA00022723"/>
    </source>
</evidence>
<reference evidence="13 14" key="1">
    <citation type="submission" date="2021-04" db="EMBL/GenBank/DDBJ databases">
        <authorList>
            <person name="Rodrigo-Torres L."/>
            <person name="Arahal R. D."/>
            <person name="Lucena T."/>
        </authorList>
    </citation>
    <scope>NUCLEOTIDE SEQUENCE [LARGE SCALE GENOMIC DNA]</scope>
    <source>
        <strain evidence="13 14">CECT 9623</strain>
    </source>
</reference>
<feature type="binding site" evidence="9">
    <location>
        <begin position="188"/>
        <end position="189"/>
    </location>
    <ligand>
        <name>2-[(2R,5Z)-2-carboxy-4-methylthiazol-5(2H)-ylidene]ethyl phosphate</name>
        <dbReference type="ChEBI" id="CHEBI:62899"/>
    </ligand>
</feature>
<evidence type="ECO:0000259" key="12">
    <source>
        <dbReference type="Pfam" id="PF02581"/>
    </source>
</evidence>
<comment type="cofactor">
    <cofactor evidence="9">
        <name>Mg(2+)</name>
        <dbReference type="ChEBI" id="CHEBI:18420"/>
    </cofactor>
    <text evidence="9">Binds 1 Mg(2+) ion per subunit.</text>
</comment>
<feature type="binding site" evidence="9">
    <location>
        <position position="111"/>
    </location>
    <ligand>
        <name>4-amino-2-methyl-5-(diphosphooxymethyl)pyrimidine</name>
        <dbReference type="ChEBI" id="CHEBI:57841"/>
    </ligand>
</feature>
<dbReference type="PANTHER" id="PTHR20857:SF23">
    <property type="entry name" value="THIAMINE BIOSYNTHETIC BIFUNCTIONAL ENZYME"/>
    <property type="match status" value="1"/>
</dbReference>
<comment type="function">
    <text evidence="9">Condenses 4-methyl-5-(beta-hydroxyethyl)thiazole monophosphate (THZ-P) and 2-methyl-4-amino-5-hydroxymethyl pyrimidine pyrophosphate (HMP-PP) to form thiamine monophosphate (TMP).</text>
</comment>
<evidence type="ECO:0000256" key="9">
    <source>
        <dbReference type="HAMAP-Rule" id="MF_00097"/>
    </source>
</evidence>
<feature type="binding site" evidence="9">
    <location>
        <position position="140"/>
    </location>
    <ligand>
        <name>4-amino-2-methyl-5-(diphosphooxymethyl)pyrimidine</name>
        <dbReference type="ChEBI" id="CHEBI:57841"/>
    </ligand>
</feature>
<dbReference type="NCBIfam" id="TIGR00693">
    <property type="entry name" value="thiE"/>
    <property type="match status" value="1"/>
</dbReference>
<comment type="catalytic activity">
    <reaction evidence="8 9 10">
        <text>2-[(2R,5Z)-2-carboxy-4-methylthiazol-5(2H)-ylidene]ethyl phosphate + 4-amino-2-methyl-5-(diphosphooxymethyl)pyrimidine + 2 H(+) = thiamine phosphate + CO2 + diphosphate</text>
        <dbReference type="Rhea" id="RHEA:47844"/>
        <dbReference type="ChEBI" id="CHEBI:15378"/>
        <dbReference type="ChEBI" id="CHEBI:16526"/>
        <dbReference type="ChEBI" id="CHEBI:33019"/>
        <dbReference type="ChEBI" id="CHEBI:37575"/>
        <dbReference type="ChEBI" id="CHEBI:57841"/>
        <dbReference type="ChEBI" id="CHEBI:62899"/>
        <dbReference type="EC" id="2.5.1.3"/>
    </reaction>
</comment>
<keyword evidence="2 9" id="KW-0808">Transferase</keyword>
<proteinExistence type="inferred from homology"/>
<feature type="binding site" evidence="9">
    <location>
        <begin position="137"/>
        <end position="139"/>
    </location>
    <ligand>
        <name>2-[(2R,5Z)-2-carboxy-4-methylthiazol-5(2H)-ylidene]ethyl phosphate</name>
        <dbReference type="ChEBI" id="CHEBI:62899"/>
    </ligand>
</feature>
<evidence type="ECO:0000256" key="10">
    <source>
        <dbReference type="RuleBase" id="RU003826"/>
    </source>
</evidence>
<dbReference type="InterPro" id="IPR034291">
    <property type="entry name" value="TMP_synthase"/>
</dbReference>
<evidence type="ECO:0000256" key="11">
    <source>
        <dbReference type="RuleBase" id="RU004253"/>
    </source>
</evidence>
<keyword evidence="14" id="KW-1185">Reference proteome</keyword>
<dbReference type="SUPFAM" id="SSF51391">
    <property type="entry name" value="Thiamin phosphate synthase"/>
    <property type="match status" value="1"/>
</dbReference>
<sequence length="217" mass="23748">MTTSDTNIQLYLVTDEAACLGRDLLWVVEEAVQGGVTMVQLREKTLGTRAFIERAKRLKDILLPYQVPLIINDRVDVALAADADGVHVGQSDMPFEILNKMLPPEKIIGISVENERDVLEAEQWDISYLGVSPLFETPTKTDTKVPWGLEGLRRISEQSKHQLIAIGGINLTNAGSVMQYGASGIAVVSAICSATSPYETAFRLKSMLQSQAISDNT</sequence>
<evidence type="ECO:0000256" key="2">
    <source>
        <dbReference type="ARBA" id="ARBA00022679"/>
    </source>
</evidence>
<dbReference type="PANTHER" id="PTHR20857">
    <property type="entry name" value="THIAMINE-PHOSPHATE PYROPHOSPHORYLASE"/>
    <property type="match status" value="1"/>
</dbReference>
<dbReference type="GO" id="GO:0004789">
    <property type="term" value="F:thiamine-phosphate diphosphorylase activity"/>
    <property type="evidence" value="ECO:0007669"/>
    <property type="project" value="UniProtKB-EC"/>
</dbReference>
<dbReference type="InterPro" id="IPR013785">
    <property type="entry name" value="Aldolase_TIM"/>
</dbReference>
<name>A0ABM8UQH8_9BACT</name>
<comment type="similarity">
    <text evidence="9 10">Belongs to the thiamine-phosphate synthase family.</text>
</comment>
<dbReference type="CDD" id="cd00564">
    <property type="entry name" value="TMP_TenI"/>
    <property type="match status" value="1"/>
</dbReference>
<feature type="binding site" evidence="9">
    <location>
        <position position="72"/>
    </location>
    <ligand>
        <name>4-amino-2-methyl-5-(diphosphooxymethyl)pyrimidine</name>
        <dbReference type="ChEBI" id="CHEBI:57841"/>
    </ligand>
</feature>
<evidence type="ECO:0000256" key="8">
    <source>
        <dbReference type="ARBA" id="ARBA00047883"/>
    </source>
</evidence>
<comment type="caution">
    <text evidence="13">The sequence shown here is derived from an EMBL/GenBank/DDBJ whole genome shotgun (WGS) entry which is preliminary data.</text>
</comment>
<evidence type="ECO:0000256" key="4">
    <source>
        <dbReference type="ARBA" id="ARBA00022842"/>
    </source>
</evidence>
<feature type="binding site" evidence="9">
    <location>
        <position position="73"/>
    </location>
    <ligand>
        <name>Mg(2+)</name>
        <dbReference type="ChEBI" id="CHEBI:18420"/>
    </ligand>
</feature>
<dbReference type="InterPro" id="IPR022998">
    <property type="entry name" value="ThiamineP_synth_TenI"/>
</dbReference>
<keyword evidence="5 9" id="KW-0784">Thiamine biosynthesis</keyword>
<dbReference type="Gene3D" id="3.20.20.70">
    <property type="entry name" value="Aldolase class I"/>
    <property type="match status" value="1"/>
</dbReference>
<evidence type="ECO:0000313" key="14">
    <source>
        <dbReference type="Proteomes" id="UP000679725"/>
    </source>
</evidence>
<dbReference type="Pfam" id="PF02581">
    <property type="entry name" value="TMP-TENI"/>
    <property type="match status" value="1"/>
</dbReference>
<dbReference type="EMBL" id="CAJRAU010000003">
    <property type="protein sequence ID" value="CAG5069684.1"/>
    <property type="molecule type" value="Genomic_DNA"/>
</dbReference>
<evidence type="ECO:0000256" key="6">
    <source>
        <dbReference type="ARBA" id="ARBA00047334"/>
    </source>
</evidence>
<feature type="domain" description="Thiamine phosphate synthase/TenI" evidence="12">
    <location>
        <begin position="10"/>
        <end position="191"/>
    </location>
</feature>